<feature type="domain" description="C3H1-type" evidence="3">
    <location>
        <begin position="172"/>
        <end position="201"/>
    </location>
</feature>
<evidence type="ECO:0000313" key="4">
    <source>
        <dbReference type="EMBL" id="CAF9941205.1"/>
    </source>
</evidence>
<keyword evidence="1" id="KW-0863">Zinc-finger</keyword>
<feature type="compositionally biased region" description="Basic and acidic residues" evidence="2">
    <location>
        <begin position="238"/>
        <end position="248"/>
    </location>
</feature>
<feature type="region of interest" description="Disordered" evidence="2">
    <location>
        <begin position="101"/>
        <end position="152"/>
    </location>
</feature>
<evidence type="ECO:0000256" key="2">
    <source>
        <dbReference type="SAM" id="MobiDB-lite"/>
    </source>
</evidence>
<dbReference type="OrthoDB" id="5355510at2759"/>
<reference evidence="4" key="1">
    <citation type="submission" date="2021-03" db="EMBL/GenBank/DDBJ databases">
        <authorList>
            <person name="Tagirdzhanova G."/>
        </authorList>
    </citation>
    <scope>NUCLEOTIDE SEQUENCE</scope>
</reference>
<dbReference type="PROSITE" id="PS50103">
    <property type="entry name" value="ZF_C3H1"/>
    <property type="match status" value="1"/>
</dbReference>
<feature type="region of interest" description="Disordered" evidence="2">
    <location>
        <begin position="577"/>
        <end position="633"/>
    </location>
</feature>
<feature type="region of interest" description="Disordered" evidence="2">
    <location>
        <begin position="477"/>
        <end position="497"/>
    </location>
</feature>
<comment type="caution">
    <text evidence="4">The sequence shown here is derived from an EMBL/GenBank/DDBJ whole genome shotgun (WGS) entry which is preliminary data.</text>
</comment>
<keyword evidence="1" id="KW-0862">Zinc</keyword>
<feature type="compositionally biased region" description="Polar residues" evidence="2">
    <location>
        <begin position="417"/>
        <end position="428"/>
    </location>
</feature>
<keyword evidence="5" id="KW-1185">Reference proteome</keyword>
<name>A0A8H3J5V1_9LECA</name>
<dbReference type="GO" id="GO:0008270">
    <property type="term" value="F:zinc ion binding"/>
    <property type="evidence" value="ECO:0007669"/>
    <property type="project" value="UniProtKB-KW"/>
</dbReference>
<feature type="region of interest" description="Disordered" evidence="2">
    <location>
        <begin position="228"/>
        <end position="303"/>
    </location>
</feature>
<feature type="region of interest" description="Disordered" evidence="2">
    <location>
        <begin position="337"/>
        <end position="444"/>
    </location>
</feature>
<feature type="compositionally biased region" description="Polar residues" evidence="2">
    <location>
        <begin position="266"/>
        <end position="277"/>
    </location>
</feature>
<accession>A0A8H3J5V1</accession>
<keyword evidence="1" id="KW-0479">Metal-binding</keyword>
<feature type="zinc finger region" description="C3H1-type" evidence="1">
    <location>
        <begin position="172"/>
        <end position="201"/>
    </location>
</feature>
<evidence type="ECO:0000256" key="1">
    <source>
        <dbReference type="PROSITE-ProRule" id="PRU00723"/>
    </source>
</evidence>
<feature type="compositionally biased region" description="Polar residues" evidence="2">
    <location>
        <begin position="337"/>
        <end position="367"/>
    </location>
</feature>
<feature type="compositionally biased region" description="Polar residues" evidence="2">
    <location>
        <begin position="477"/>
        <end position="486"/>
    </location>
</feature>
<evidence type="ECO:0000313" key="5">
    <source>
        <dbReference type="Proteomes" id="UP000664534"/>
    </source>
</evidence>
<feature type="compositionally biased region" description="Polar residues" evidence="2">
    <location>
        <begin position="1"/>
        <end position="15"/>
    </location>
</feature>
<dbReference type="InterPro" id="IPR000571">
    <property type="entry name" value="Znf_CCCH"/>
</dbReference>
<dbReference type="EMBL" id="CAJPDT010000143">
    <property type="protein sequence ID" value="CAF9941205.1"/>
    <property type="molecule type" value="Genomic_DNA"/>
</dbReference>
<feature type="compositionally biased region" description="Polar residues" evidence="2">
    <location>
        <begin position="435"/>
        <end position="444"/>
    </location>
</feature>
<proteinExistence type="predicted"/>
<organism evidence="4 5">
    <name type="scientific">Imshaugia aleurites</name>
    <dbReference type="NCBI Taxonomy" id="172621"/>
    <lineage>
        <taxon>Eukaryota</taxon>
        <taxon>Fungi</taxon>
        <taxon>Dikarya</taxon>
        <taxon>Ascomycota</taxon>
        <taxon>Pezizomycotina</taxon>
        <taxon>Lecanoromycetes</taxon>
        <taxon>OSLEUM clade</taxon>
        <taxon>Lecanoromycetidae</taxon>
        <taxon>Lecanorales</taxon>
        <taxon>Lecanorineae</taxon>
        <taxon>Parmeliaceae</taxon>
        <taxon>Imshaugia</taxon>
    </lineage>
</organism>
<evidence type="ECO:0000259" key="3">
    <source>
        <dbReference type="PROSITE" id="PS50103"/>
    </source>
</evidence>
<gene>
    <name evidence="4" type="ORF">IMSHALPRED_002469</name>
</gene>
<sequence length="633" mass="67361">MNTNINTQNGAQTPETPLETIKAPQSTMSESLRPRFCIQRDENTIVPLIAMDELPDQILLKDVPTTLTTLEALQAGIALYPGVHPAHGLRYQLDKAINVQTASSEEGDDSGSDGSPVSERSESSTQKGSAASDKQGKKNAAGNRSKDKALRTPYLTTNDTSIIDTMAKKGTLGKKVYCTYWIQTGNCNYMQEGCKFKHEIPGNEEMQRAIGFRELPSWPRDELPIRQKPAPALHKPWRRQDGKPEHPGTHGPSNRAVPSPAAAHRTPTNLARGNNRASAGVATQGPAANTKHNPNVPAFAAPHQHFPTHANHMAQQRPFSQGSPPFVGNGAAENYQQRPAQNNTSPPSYNQSASQTMNGGRSGSPSPTKQPPISRPVQLGQFPKSQQQNNTGASTRKVAPDYLITNRGSGPSGGSVHASSGNQAQNNPRPVYSGMPNNWNPHTNAPTSMDISFIAPSSMSTRSGSQAVYTPSYTPLSASATPTPNNVKPLGSPAGNATSNFRAGAPAHYNGNAFANNNNVPVKGRGPVQFGRNSPAPSTGNALDSFRSLAIAEESDADAASITSPPIQHRVFFREPGQPEFVTNPPEPKSGQNGKAAPALKKHAKKTHGANGGKSAKAKMSGNGYELVDISDH</sequence>
<feature type="region of interest" description="Disordered" evidence="2">
    <location>
        <begin position="1"/>
        <end position="29"/>
    </location>
</feature>
<dbReference type="AlphaFoldDB" id="A0A8H3J5V1"/>
<feature type="compositionally biased region" description="Polar residues" evidence="2">
    <location>
        <begin position="383"/>
        <end position="394"/>
    </location>
</feature>
<dbReference type="Proteomes" id="UP000664534">
    <property type="component" value="Unassembled WGS sequence"/>
</dbReference>
<protein>
    <recommendedName>
        <fullName evidence="3">C3H1-type domain-containing protein</fullName>
    </recommendedName>
</protein>